<dbReference type="PANTHER" id="PTHR37461:SF1">
    <property type="entry name" value="ANTI-SIGMA-K FACTOR RSKA"/>
    <property type="match status" value="1"/>
</dbReference>
<evidence type="ECO:0000256" key="1">
    <source>
        <dbReference type="ARBA" id="ARBA00004167"/>
    </source>
</evidence>
<dbReference type="EMBL" id="WOGT01000006">
    <property type="protein sequence ID" value="MUN55594.1"/>
    <property type="molecule type" value="Genomic_DNA"/>
</dbReference>
<proteinExistence type="predicted"/>
<keyword evidence="8" id="KW-0804">Transcription</keyword>
<evidence type="ECO:0000256" key="4">
    <source>
        <dbReference type="ARBA" id="ARBA00022692"/>
    </source>
</evidence>
<dbReference type="Gene3D" id="1.10.10.1320">
    <property type="entry name" value="Anti-sigma factor, zinc-finger domain"/>
    <property type="match status" value="1"/>
</dbReference>
<dbReference type="InterPro" id="IPR051474">
    <property type="entry name" value="Anti-sigma-K/W_factor"/>
</dbReference>
<evidence type="ECO:0000259" key="14">
    <source>
        <dbReference type="Pfam" id="PF13490"/>
    </source>
</evidence>
<name>A0A7K1LK59_9MICC</name>
<evidence type="ECO:0000313" key="15">
    <source>
        <dbReference type="EMBL" id="MUN55594.1"/>
    </source>
</evidence>
<feature type="region of interest" description="Disordered" evidence="11">
    <location>
        <begin position="148"/>
        <end position="177"/>
    </location>
</feature>
<evidence type="ECO:0000256" key="2">
    <source>
        <dbReference type="ARBA" id="ARBA00004236"/>
    </source>
</evidence>
<keyword evidence="7 12" id="KW-0472">Membrane</keyword>
<keyword evidence="16" id="KW-1185">Reference proteome</keyword>
<evidence type="ECO:0000256" key="11">
    <source>
        <dbReference type="SAM" id="MobiDB-lite"/>
    </source>
</evidence>
<gene>
    <name evidence="15" type="ORF">GMA10_10285</name>
</gene>
<accession>A0A7K1LK59</accession>
<dbReference type="InterPro" id="IPR027383">
    <property type="entry name" value="Znf_put"/>
</dbReference>
<dbReference type="PANTHER" id="PTHR37461">
    <property type="entry name" value="ANTI-SIGMA-K FACTOR RSKA"/>
    <property type="match status" value="1"/>
</dbReference>
<evidence type="ECO:0000259" key="13">
    <source>
        <dbReference type="Pfam" id="PF10099"/>
    </source>
</evidence>
<comment type="subcellular location">
    <subcellularLocation>
        <location evidence="2">Cell membrane</location>
    </subcellularLocation>
    <subcellularLocation>
        <location evidence="1">Membrane</location>
        <topology evidence="1">Single-pass membrane protein</topology>
    </subcellularLocation>
</comment>
<keyword evidence="6" id="KW-0805">Transcription regulation</keyword>
<evidence type="ECO:0000256" key="12">
    <source>
        <dbReference type="SAM" id="Phobius"/>
    </source>
</evidence>
<dbReference type="InterPro" id="IPR018764">
    <property type="entry name" value="RskA_C"/>
</dbReference>
<keyword evidence="5 12" id="KW-1133">Transmembrane helix</keyword>
<dbReference type="GO" id="GO:0006417">
    <property type="term" value="P:regulation of translation"/>
    <property type="evidence" value="ECO:0007669"/>
    <property type="project" value="TreeGrafter"/>
</dbReference>
<dbReference type="GO" id="GO:0005886">
    <property type="term" value="C:plasma membrane"/>
    <property type="evidence" value="ECO:0007669"/>
    <property type="project" value="UniProtKB-SubCell"/>
</dbReference>
<feature type="compositionally biased region" description="Basic and acidic residues" evidence="11">
    <location>
        <begin position="74"/>
        <end position="83"/>
    </location>
</feature>
<evidence type="ECO:0000256" key="10">
    <source>
        <dbReference type="ARBA" id="ARBA00030803"/>
    </source>
</evidence>
<evidence type="ECO:0000256" key="6">
    <source>
        <dbReference type="ARBA" id="ARBA00023015"/>
    </source>
</evidence>
<dbReference type="InterPro" id="IPR041916">
    <property type="entry name" value="Anti_sigma_zinc_sf"/>
</dbReference>
<comment type="caution">
    <text evidence="15">The sequence shown here is derived from an EMBL/GenBank/DDBJ whole genome shotgun (WGS) entry which is preliminary data.</text>
</comment>
<protein>
    <recommendedName>
        <fullName evidence="10">Regulator of SigK</fullName>
    </recommendedName>
    <alternativeName>
        <fullName evidence="9">Sigma-K anti-sigma factor RskA</fullName>
    </alternativeName>
</protein>
<evidence type="ECO:0000256" key="8">
    <source>
        <dbReference type="ARBA" id="ARBA00023163"/>
    </source>
</evidence>
<feature type="domain" description="Putative zinc-finger" evidence="14">
    <location>
        <begin position="91"/>
        <end position="116"/>
    </location>
</feature>
<keyword evidence="3" id="KW-1003">Cell membrane</keyword>
<evidence type="ECO:0000256" key="3">
    <source>
        <dbReference type="ARBA" id="ARBA00022475"/>
    </source>
</evidence>
<evidence type="ECO:0000256" key="9">
    <source>
        <dbReference type="ARBA" id="ARBA00029829"/>
    </source>
</evidence>
<dbReference type="Pfam" id="PF13490">
    <property type="entry name" value="zf-HC2"/>
    <property type="match status" value="1"/>
</dbReference>
<evidence type="ECO:0000256" key="7">
    <source>
        <dbReference type="ARBA" id="ARBA00023136"/>
    </source>
</evidence>
<feature type="compositionally biased region" description="Basic and acidic residues" evidence="11">
    <location>
        <begin position="149"/>
        <end position="172"/>
    </location>
</feature>
<evidence type="ECO:0000256" key="5">
    <source>
        <dbReference type="ARBA" id="ARBA00022989"/>
    </source>
</evidence>
<dbReference type="AlphaFoldDB" id="A0A7K1LK59"/>
<sequence>MGRRRKCFGQRGRGLGAVSTEPRPAAGLGVGLFPGTDPSANGPLPEDPVGDSEIQDQERAGHSPGSIGGTVLDHSTEGAHRSGDVHSDAALYAVDALEPEEVRAFEAHLGTCSRCREEVSSFQRTAEGLAEAVAVEPPAELKAQVFRAIGRDSGRETDRDQKRTRHPDRNSETDSSATLYRLETAKARRNRWLLAAAAVILAPGLALGGWSLGHQAGNDGQQVTAERQQEQQRQDDLLAAPDVAVKHISQEGASATVVASRERTDAMFVGSNFTDPGQGKQYQLWLMKDGSPVPDKTFNGGDSSVWLTGNVGDADAVAVTVEPEGGSKAPTSDVMMSTEI</sequence>
<feature type="region of interest" description="Disordered" evidence="11">
    <location>
        <begin position="1"/>
        <end position="83"/>
    </location>
</feature>
<feature type="transmembrane region" description="Helical" evidence="12">
    <location>
        <begin position="192"/>
        <end position="212"/>
    </location>
</feature>
<organism evidence="15 16">
    <name type="scientific">Rothia koreensis</name>
    <dbReference type="NCBI Taxonomy" id="592378"/>
    <lineage>
        <taxon>Bacteria</taxon>
        <taxon>Bacillati</taxon>
        <taxon>Actinomycetota</taxon>
        <taxon>Actinomycetes</taxon>
        <taxon>Micrococcales</taxon>
        <taxon>Micrococcaceae</taxon>
        <taxon>Rothia</taxon>
    </lineage>
</organism>
<dbReference type="GO" id="GO:0016989">
    <property type="term" value="F:sigma factor antagonist activity"/>
    <property type="evidence" value="ECO:0007669"/>
    <property type="project" value="TreeGrafter"/>
</dbReference>
<evidence type="ECO:0000313" key="16">
    <source>
        <dbReference type="Proteomes" id="UP000462152"/>
    </source>
</evidence>
<dbReference type="Pfam" id="PF10099">
    <property type="entry name" value="RskA_C"/>
    <property type="match status" value="1"/>
</dbReference>
<dbReference type="Proteomes" id="UP000462152">
    <property type="component" value="Unassembled WGS sequence"/>
</dbReference>
<reference evidence="15 16" key="1">
    <citation type="submission" date="2019-12" db="EMBL/GenBank/DDBJ databases">
        <authorList>
            <person name="Li J."/>
            <person name="Shi Y."/>
            <person name="Xu G."/>
            <person name="Xiao D."/>
            <person name="Ran X."/>
        </authorList>
    </citation>
    <scope>NUCLEOTIDE SEQUENCE [LARGE SCALE GENOMIC DNA]</scope>
    <source>
        <strain evidence="15 16">JCM 15915</strain>
    </source>
</reference>
<feature type="domain" description="Anti-sigma K factor RskA C-terminal" evidence="13">
    <location>
        <begin position="194"/>
        <end position="331"/>
    </location>
</feature>
<keyword evidence="4 12" id="KW-0812">Transmembrane</keyword>